<evidence type="ECO:0000313" key="2">
    <source>
        <dbReference type="Proteomes" id="UP000030401"/>
    </source>
</evidence>
<dbReference type="PIRSF" id="PIRSF018637">
    <property type="entry name" value="TrmK"/>
    <property type="match status" value="1"/>
</dbReference>
<sequence length="237" mass="26961">MNSLHLSKRLQVVASYLPNSAQFADIGSDHAYLPCYVCLQDTRARAIAGEVNEGPYQSAIHEVQQQGLQARIDVRKGDGLQVIKENEVEQLTIAGMGATLIASILEAGKHKLERVSRLIVQPNINAIALREWFVHNDYVLVAEEIVEEDGHFYEILVADRQGADQPYTEAEKDKEMYLGPFLMKQRSKAFIRKWEAEAMKLRRVIRSIQQADQIDEGKLKRFEQQLNWIEEAIQGEA</sequence>
<comment type="caution">
    <text evidence="1">The sequence shown here is derived from an EMBL/GenBank/DDBJ whole genome shotgun (WGS) entry which is preliminary data.</text>
</comment>
<dbReference type="Gene3D" id="3.40.50.150">
    <property type="entry name" value="Vaccinia Virus protein VP39"/>
    <property type="match status" value="1"/>
</dbReference>
<proteinExistence type="predicted"/>
<organism evidence="1 2">
    <name type="scientific">Pontibacillus litoralis JSM 072002</name>
    <dbReference type="NCBI Taxonomy" id="1385512"/>
    <lineage>
        <taxon>Bacteria</taxon>
        <taxon>Bacillati</taxon>
        <taxon>Bacillota</taxon>
        <taxon>Bacilli</taxon>
        <taxon>Bacillales</taxon>
        <taxon>Bacillaceae</taxon>
        <taxon>Pontibacillus</taxon>
    </lineage>
</organism>
<dbReference type="InterPro" id="IPR006901">
    <property type="entry name" value="TrmK"/>
</dbReference>
<reference evidence="1 2" key="1">
    <citation type="submission" date="2013-08" db="EMBL/GenBank/DDBJ databases">
        <authorList>
            <person name="Huang J."/>
            <person name="Wang G."/>
        </authorList>
    </citation>
    <scope>NUCLEOTIDE SEQUENCE [LARGE SCALE GENOMIC DNA]</scope>
    <source>
        <strain evidence="1 2">JSM 072002</strain>
    </source>
</reference>
<evidence type="ECO:0000313" key="1">
    <source>
        <dbReference type="EMBL" id="KGX88902.1"/>
    </source>
</evidence>
<dbReference type="Pfam" id="PF04816">
    <property type="entry name" value="TrmK"/>
    <property type="match status" value="1"/>
</dbReference>
<dbReference type="AlphaFoldDB" id="A0A0A5HZ67"/>
<dbReference type="OrthoDB" id="5881184at2"/>
<dbReference type="EMBL" id="AVPG01000001">
    <property type="protein sequence ID" value="KGX88902.1"/>
    <property type="molecule type" value="Genomic_DNA"/>
</dbReference>
<dbReference type="GO" id="GO:0160105">
    <property type="term" value="F:tRNA (adenine(22)-N1)-methyltransferase activity"/>
    <property type="evidence" value="ECO:0007669"/>
    <property type="project" value="InterPro"/>
</dbReference>
<name>A0A0A5HZ67_9BACI</name>
<dbReference type="GO" id="GO:0032259">
    <property type="term" value="P:methylation"/>
    <property type="evidence" value="ECO:0007669"/>
    <property type="project" value="UniProtKB-KW"/>
</dbReference>
<dbReference type="eggNOG" id="COG2384">
    <property type="taxonomic scope" value="Bacteria"/>
</dbReference>
<dbReference type="InterPro" id="IPR029063">
    <property type="entry name" value="SAM-dependent_MTases_sf"/>
</dbReference>
<dbReference type="PANTHER" id="PTHR38451:SF1">
    <property type="entry name" value="TRNA (ADENINE(22)-N(1))-METHYLTRANSFERASE"/>
    <property type="match status" value="1"/>
</dbReference>
<keyword evidence="1" id="KW-0808">Transferase</keyword>
<gene>
    <name evidence="1" type="ORF">N784_00770</name>
</gene>
<accession>A0A0A5HZ67</accession>
<dbReference type="Proteomes" id="UP000030401">
    <property type="component" value="Unassembled WGS sequence"/>
</dbReference>
<keyword evidence="1" id="KW-0489">Methyltransferase</keyword>
<keyword evidence="2" id="KW-1185">Reference proteome</keyword>
<dbReference type="STRING" id="1385512.N784_00770"/>
<dbReference type="Gene3D" id="1.10.287.1890">
    <property type="match status" value="1"/>
</dbReference>
<protein>
    <submittedName>
        <fullName evidence="1">SAM-dependent methyltransferase</fullName>
    </submittedName>
</protein>
<dbReference type="RefSeq" id="WP_036830984.1">
    <property type="nucleotide sequence ID" value="NZ_AVPG01000001.1"/>
</dbReference>
<dbReference type="PANTHER" id="PTHR38451">
    <property type="entry name" value="TRNA (ADENINE(22)-N(1))-METHYLTRANSFERASE"/>
    <property type="match status" value="1"/>
</dbReference>